<protein>
    <submittedName>
        <fullName evidence="2">Uncharacterized protein</fullName>
    </submittedName>
</protein>
<feature type="region of interest" description="Disordered" evidence="1">
    <location>
        <begin position="139"/>
        <end position="162"/>
    </location>
</feature>
<evidence type="ECO:0000313" key="2">
    <source>
        <dbReference type="EMBL" id="KAK4429055.1"/>
    </source>
</evidence>
<feature type="compositionally biased region" description="Basic residues" evidence="1">
    <location>
        <begin position="146"/>
        <end position="155"/>
    </location>
</feature>
<evidence type="ECO:0000256" key="1">
    <source>
        <dbReference type="SAM" id="MobiDB-lite"/>
    </source>
</evidence>
<gene>
    <name evidence="2" type="ORF">Salat_1205500</name>
</gene>
<accession>A0AAE1YF11</accession>
<organism evidence="2 3">
    <name type="scientific">Sesamum alatum</name>
    <dbReference type="NCBI Taxonomy" id="300844"/>
    <lineage>
        <taxon>Eukaryota</taxon>
        <taxon>Viridiplantae</taxon>
        <taxon>Streptophyta</taxon>
        <taxon>Embryophyta</taxon>
        <taxon>Tracheophyta</taxon>
        <taxon>Spermatophyta</taxon>
        <taxon>Magnoliopsida</taxon>
        <taxon>eudicotyledons</taxon>
        <taxon>Gunneridae</taxon>
        <taxon>Pentapetalae</taxon>
        <taxon>asterids</taxon>
        <taxon>lamiids</taxon>
        <taxon>Lamiales</taxon>
        <taxon>Pedaliaceae</taxon>
        <taxon>Sesamum</taxon>
    </lineage>
</organism>
<name>A0AAE1YF11_9LAMI</name>
<dbReference type="EMBL" id="JACGWO010000004">
    <property type="protein sequence ID" value="KAK4429055.1"/>
    <property type="molecule type" value="Genomic_DNA"/>
</dbReference>
<evidence type="ECO:0000313" key="3">
    <source>
        <dbReference type="Proteomes" id="UP001293254"/>
    </source>
</evidence>
<reference evidence="2" key="2">
    <citation type="journal article" date="2024" name="Plant">
        <title>Genomic evolution and insights into agronomic trait innovations of Sesamum species.</title>
        <authorList>
            <person name="Miao H."/>
            <person name="Wang L."/>
            <person name="Qu L."/>
            <person name="Liu H."/>
            <person name="Sun Y."/>
            <person name="Le M."/>
            <person name="Wang Q."/>
            <person name="Wei S."/>
            <person name="Zheng Y."/>
            <person name="Lin W."/>
            <person name="Duan Y."/>
            <person name="Cao H."/>
            <person name="Xiong S."/>
            <person name="Wang X."/>
            <person name="Wei L."/>
            <person name="Li C."/>
            <person name="Ma Q."/>
            <person name="Ju M."/>
            <person name="Zhao R."/>
            <person name="Li G."/>
            <person name="Mu C."/>
            <person name="Tian Q."/>
            <person name="Mei H."/>
            <person name="Zhang T."/>
            <person name="Gao T."/>
            <person name="Zhang H."/>
        </authorList>
    </citation>
    <scope>NUCLEOTIDE SEQUENCE</scope>
    <source>
        <strain evidence="2">3651</strain>
    </source>
</reference>
<sequence>MFDRSQSRDKFDLFVAVNQEGGNNEVGGTVEPLGVECGVHEGENESRGSGHEFRGSEESMYAAAIDEEFDDTSMLLVSSDDDPMHAALGIAHRREELENYTDVRFSKQKYMRAYGHCIHPIPDPSFWLEKIDVTPINFKPPTIKRMPGRPKKSRRKEPEEVPGAVRRANVLKCKICNDIGHNRTCPNKDDRHQKEQKKDIGKFIVSTIIHKYGGINARINISAIGQDMFSATSSTKKACSKEAKASSRTSTNTPCNKSFQDCCIFSAFPSSLLLTPSFFRSIRAPSDVGQFPNEPKNNPTDCP</sequence>
<reference evidence="2" key="1">
    <citation type="submission" date="2020-06" db="EMBL/GenBank/DDBJ databases">
        <authorList>
            <person name="Li T."/>
            <person name="Hu X."/>
            <person name="Zhang T."/>
            <person name="Song X."/>
            <person name="Zhang H."/>
            <person name="Dai N."/>
            <person name="Sheng W."/>
            <person name="Hou X."/>
            <person name="Wei L."/>
        </authorList>
    </citation>
    <scope>NUCLEOTIDE SEQUENCE</scope>
    <source>
        <strain evidence="2">3651</strain>
        <tissue evidence="2">Leaf</tissue>
    </source>
</reference>
<keyword evidence="3" id="KW-1185">Reference proteome</keyword>
<dbReference type="Proteomes" id="UP001293254">
    <property type="component" value="Unassembled WGS sequence"/>
</dbReference>
<proteinExistence type="predicted"/>
<comment type="caution">
    <text evidence="2">The sequence shown here is derived from an EMBL/GenBank/DDBJ whole genome shotgun (WGS) entry which is preliminary data.</text>
</comment>
<dbReference type="AlphaFoldDB" id="A0AAE1YF11"/>